<dbReference type="GO" id="GO:0016491">
    <property type="term" value="F:oxidoreductase activity"/>
    <property type="evidence" value="ECO:0007669"/>
    <property type="project" value="UniProtKB-KW"/>
</dbReference>
<evidence type="ECO:0000256" key="3">
    <source>
        <dbReference type="ARBA" id="ARBA00022827"/>
    </source>
</evidence>
<accession>A0A4Z1ERC4</accession>
<dbReference type="PANTHER" id="PTHR42973">
    <property type="entry name" value="BINDING OXIDOREDUCTASE, PUTATIVE (AFU_ORTHOLOGUE AFUA_1G17690)-RELATED"/>
    <property type="match status" value="1"/>
</dbReference>
<keyword evidence="2" id="KW-0285">Flavoprotein</keyword>
<reference evidence="6 7" key="1">
    <citation type="submission" date="2017-12" db="EMBL/GenBank/DDBJ databases">
        <title>Comparative genomics of Botrytis spp.</title>
        <authorList>
            <person name="Valero-Jimenez C.A."/>
            <person name="Tapia P."/>
            <person name="Veloso J."/>
            <person name="Silva-Moreno E."/>
            <person name="Staats M."/>
            <person name="Valdes J.H."/>
            <person name="Van Kan J.A.L."/>
        </authorList>
    </citation>
    <scope>NUCLEOTIDE SEQUENCE [LARGE SCALE GENOMIC DNA]</scope>
    <source>
        <strain evidence="6 7">Bp0003</strain>
    </source>
</reference>
<dbReference type="AlphaFoldDB" id="A0A4Z1ERC4"/>
<comment type="similarity">
    <text evidence="1">Belongs to the oxygen-dependent FAD-linked oxidoreductase family.</text>
</comment>
<dbReference type="Proteomes" id="UP000297910">
    <property type="component" value="Unassembled WGS sequence"/>
</dbReference>
<evidence type="ECO:0000256" key="2">
    <source>
        <dbReference type="ARBA" id="ARBA00022630"/>
    </source>
</evidence>
<dbReference type="PROSITE" id="PS51387">
    <property type="entry name" value="FAD_PCMH"/>
    <property type="match status" value="1"/>
</dbReference>
<feature type="domain" description="FAD-binding PCMH-type" evidence="5">
    <location>
        <begin position="25"/>
        <end position="174"/>
    </location>
</feature>
<proteinExistence type="inferred from homology"/>
<comment type="caution">
    <text evidence="6">The sequence shown here is derived from an EMBL/GenBank/DDBJ whole genome shotgun (WGS) entry which is preliminary data.</text>
</comment>
<evidence type="ECO:0000259" key="5">
    <source>
        <dbReference type="PROSITE" id="PS51387"/>
    </source>
</evidence>
<dbReference type="InterPro" id="IPR006094">
    <property type="entry name" value="Oxid_FAD_bind_N"/>
</dbReference>
<dbReference type="Gene3D" id="3.30.465.10">
    <property type="match status" value="1"/>
</dbReference>
<dbReference type="InterPro" id="IPR050416">
    <property type="entry name" value="FAD-linked_Oxidoreductase"/>
</dbReference>
<dbReference type="InterPro" id="IPR016169">
    <property type="entry name" value="FAD-bd_PCMH_sub2"/>
</dbReference>
<keyword evidence="7" id="KW-1185">Reference proteome</keyword>
<keyword evidence="3" id="KW-0274">FAD</keyword>
<organism evidence="6 7">
    <name type="scientific">Botrytis paeoniae</name>
    <dbReference type="NCBI Taxonomy" id="278948"/>
    <lineage>
        <taxon>Eukaryota</taxon>
        <taxon>Fungi</taxon>
        <taxon>Dikarya</taxon>
        <taxon>Ascomycota</taxon>
        <taxon>Pezizomycotina</taxon>
        <taxon>Leotiomycetes</taxon>
        <taxon>Helotiales</taxon>
        <taxon>Sclerotiniaceae</taxon>
        <taxon>Botrytis</taxon>
    </lineage>
</organism>
<dbReference type="InterPro" id="IPR036318">
    <property type="entry name" value="FAD-bd_PCMH-like_sf"/>
</dbReference>
<evidence type="ECO:0000313" key="7">
    <source>
        <dbReference type="Proteomes" id="UP000297910"/>
    </source>
</evidence>
<sequence>MSGLVQLSELKKILTPTCKILTDPNDLSFAEYLKRWADIDLKTPGAIVRWASRYFIPFVTKSGGHSAWSTIGSNGIIIDLSFYKGIEVYRESGTAIIKGSILSKEVAVTLPEAGFFTALGNGNTVGAIPYFLGGGCSITSSITGFGSDQIISARVITADGELINVTDDTNPDLL</sequence>
<dbReference type="SUPFAM" id="SSF56176">
    <property type="entry name" value="FAD-binding/transporter-associated domain-like"/>
    <property type="match status" value="1"/>
</dbReference>
<keyword evidence="4" id="KW-0560">Oxidoreductase</keyword>
<evidence type="ECO:0000313" key="6">
    <source>
        <dbReference type="EMBL" id="TGO13322.1"/>
    </source>
</evidence>
<evidence type="ECO:0000256" key="4">
    <source>
        <dbReference type="ARBA" id="ARBA00023002"/>
    </source>
</evidence>
<protein>
    <recommendedName>
        <fullName evidence="5">FAD-binding PCMH-type domain-containing protein</fullName>
    </recommendedName>
</protein>
<gene>
    <name evidence="6" type="ORF">BPAE_0750g00030</name>
</gene>
<dbReference type="Pfam" id="PF01565">
    <property type="entry name" value="FAD_binding_4"/>
    <property type="match status" value="1"/>
</dbReference>
<dbReference type="PANTHER" id="PTHR42973:SF7">
    <property type="entry name" value="FAD-BINDING PCMH-TYPE DOMAIN-CONTAINING PROTEIN"/>
    <property type="match status" value="1"/>
</dbReference>
<name>A0A4Z1ERC4_9HELO</name>
<evidence type="ECO:0000256" key="1">
    <source>
        <dbReference type="ARBA" id="ARBA00005466"/>
    </source>
</evidence>
<dbReference type="EMBL" id="PQXI01000747">
    <property type="protein sequence ID" value="TGO13322.1"/>
    <property type="molecule type" value="Genomic_DNA"/>
</dbReference>
<dbReference type="InterPro" id="IPR016166">
    <property type="entry name" value="FAD-bd_PCMH"/>
</dbReference>
<dbReference type="GO" id="GO:0071949">
    <property type="term" value="F:FAD binding"/>
    <property type="evidence" value="ECO:0007669"/>
    <property type="project" value="InterPro"/>
</dbReference>